<protein>
    <submittedName>
        <fullName evidence="2">Uncharacterized protein</fullName>
    </submittedName>
</protein>
<evidence type="ECO:0000313" key="2">
    <source>
        <dbReference type="EMBL" id="MQL79130.1"/>
    </source>
</evidence>
<evidence type="ECO:0000313" key="3">
    <source>
        <dbReference type="Proteomes" id="UP000652761"/>
    </source>
</evidence>
<keyword evidence="3" id="KW-1185">Reference proteome</keyword>
<reference evidence="2" key="1">
    <citation type="submission" date="2017-07" db="EMBL/GenBank/DDBJ databases">
        <title>Taro Niue Genome Assembly and Annotation.</title>
        <authorList>
            <person name="Atibalentja N."/>
            <person name="Keating K."/>
            <person name="Fields C.J."/>
        </authorList>
    </citation>
    <scope>NUCLEOTIDE SEQUENCE</scope>
    <source>
        <strain evidence="2">Niue_2</strain>
        <tissue evidence="2">Leaf</tissue>
    </source>
</reference>
<proteinExistence type="predicted"/>
<gene>
    <name evidence="2" type="ORF">Taro_011566</name>
</gene>
<keyword evidence="1" id="KW-1133">Transmembrane helix</keyword>
<keyword evidence="1" id="KW-0472">Membrane</keyword>
<sequence>MSLVVTPGCFFPTSWRSGMLVCAGGCFRIVFESVGSTGVVFGLTLVVGHGISLFRCFVALCSSFASALLEFLLLWLVRDWLSLLSLVHEAHPPTLFRSVGGGTTFGGPWRGVWEVGSLQWYQSSGVQRDFNELITMAVPKTGTSMLLAHPCIVSIRVRVSAAGECLLLLLGARAASVVAIFARAAVGFILGLRIHVCAEGCFRIVFDSASSAEVMFGPTLVVGRGISLFRCFVALYSSVDVTAPTLGPPAPVGDSAIGTIAHGIEDPKGLTDRSNKICNESK</sequence>
<dbReference type="AlphaFoldDB" id="A0A843UB07"/>
<feature type="transmembrane region" description="Helical" evidence="1">
    <location>
        <begin position="57"/>
        <end position="77"/>
    </location>
</feature>
<comment type="caution">
    <text evidence="2">The sequence shown here is derived from an EMBL/GenBank/DDBJ whole genome shotgun (WGS) entry which is preliminary data.</text>
</comment>
<keyword evidence="1" id="KW-0812">Transmembrane</keyword>
<accession>A0A843UB07</accession>
<dbReference type="Proteomes" id="UP000652761">
    <property type="component" value="Unassembled WGS sequence"/>
</dbReference>
<organism evidence="2 3">
    <name type="scientific">Colocasia esculenta</name>
    <name type="common">Wild taro</name>
    <name type="synonym">Arum esculentum</name>
    <dbReference type="NCBI Taxonomy" id="4460"/>
    <lineage>
        <taxon>Eukaryota</taxon>
        <taxon>Viridiplantae</taxon>
        <taxon>Streptophyta</taxon>
        <taxon>Embryophyta</taxon>
        <taxon>Tracheophyta</taxon>
        <taxon>Spermatophyta</taxon>
        <taxon>Magnoliopsida</taxon>
        <taxon>Liliopsida</taxon>
        <taxon>Araceae</taxon>
        <taxon>Aroideae</taxon>
        <taxon>Colocasieae</taxon>
        <taxon>Colocasia</taxon>
    </lineage>
</organism>
<evidence type="ECO:0000256" key="1">
    <source>
        <dbReference type="SAM" id="Phobius"/>
    </source>
</evidence>
<dbReference type="EMBL" id="NMUH01000435">
    <property type="protein sequence ID" value="MQL79130.1"/>
    <property type="molecule type" value="Genomic_DNA"/>
</dbReference>
<feature type="transmembrane region" description="Helical" evidence="1">
    <location>
        <begin position="29"/>
        <end position="51"/>
    </location>
</feature>
<name>A0A843UB07_COLES</name>